<keyword evidence="1" id="KW-0238">DNA-binding</keyword>
<dbReference type="Pfam" id="PF01381">
    <property type="entry name" value="HTH_3"/>
    <property type="match status" value="1"/>
</dbReference>
<evidence type="ECO:0000313" key="3">
    <source>
        <dbReference type="EMBL" id="MEI4804008.1"/>
    </source>
</evidence>
<dbReference type="PANTHER" id="PTHR46558:SF4">
    <property type="entry name" value="DNA-BIDING PHAGE PROTEIN"/>
    <property type="match status" value="1"/>
</dbReference>
<comment type="caution">
    <text evidence="3">The sequence shown here is derived from an EMBL/GenBank/DDBJ whole genome shotgun (WGS) entry which is preliminary data.</text>
</comment>
<organism evidence="3 4">
    <name type="scientific">Bacillus bruguierae</name>
    <dbReference type="NCBI Taxonomy" id="3127667"/>
    <lineage>
        <taxon>Bacteria</taxon>
        <taxon>Bacillati</taxon>
        <taxon>Bacillota</taxon>
        <taxon>Bacilli</taxon>
        <taxon>Bacillales</taxon>
        <taxon>Bacillaceae</taxon>
        <taxon>Bacillus</taxon>
    </lineage>
</organism>
<dbReference type="Gene3D" id="1.10.260.40">
    <property type="entry name" value="lambda repressor-like DNA-binding domains"/>
    <property type="match status" value="1"/>
</dbReference>
<name>A0ABU8FMU0_9BACI</name>
<evidence type="ECO:0000256" key="1">
    <source>
        <dbReference type="ARBA" id="ARBA00023125"/>
    </source>
</evidence>
<reference evidence="3 4" key="1">
    <citation type="submission" date="2024-01" db="EMBL/GenBank/DDBJ databases">
        <title>Seven novel Bacillus-like species.</title>
        <authorList>
            <person name="Liu G."/>
        </authorList>
    </citation>
    <scope>NUCLEOTIDE SEQUENCE [LARGE SCALE GENOMIC DNA]</scope>
    <source>
        <strain evidence="3 4">FJAT-51639</strain>
    </source>
</reference>
<dbReference type="RefSeq" id="WP_090919484.1">
    <property type="nucleotide sequence ID" value="NZ_JBAWSX010000020.1"/>
</dbReference>
<protein>
    <submittedName>
        <fullName evidence="3">Helix-turn-helix transcriptional regulator</fullName>
    </submittedName>
</protein>
<accession>A0ABU8FMU0</accession>
<dbReference type="EMBL" id="JBAWSX010000020">
    <property type="protein sequence ID" value="MEI4804008.1"/>
    <property type="molecule type" value="Genomic_DNA"/>
</dbReference>
<gene>
    <name evidence="3" type="ORF">WAZ07_22875</name>
</gene>
<dbReference type="PROSITE" id="PS50943">
    <property type="entry name" value="HTH_CROC1"/>
    <property type="match status" value="1"/>
</dbReference>
<dbReference type="Proteomes" id="UP001372526">
    <property type="component" value="Unassembled WGS sequence"/>
</dbReference>
<evidence type="ECO:0000259" key="2">
    <source>
        <dbReference type="PROSITE" id="PS50943"/>
    </source>
</evidence>
<proteinExistence type="predicted"/>
<sequence length="74" mass="8695">MKNKLNDTTENKVYELRVLRKMTQKDLAELVDVSRQTINALEQNKYTPSLLLAFRIANQFGVSINEVFTYKRED</sequence>
<keyword evidence="4" id="KW-1185">Reference proteome</keyword>
<dbReference type="InterPro" id="IPR010982">
    <property type="entry name" value="Lambda_DNA-bd_dom_sf"/>
</dbReference>
<dbReference type="PANTHER" id="PTHR46558">
    <property type="entry name" value="TRACRIPTIONAL REGULATORY PROTEIN-RELATED-RELATED"/>
    <property type="match status" value="1"/>
</dbReference>
<feature type="domain" description="HTH cro/C1-type" evidence="2">
    <location>
        <begin position="13"/>
        <end position="67"/>
    </location>
</feature>
<dbReference type="SUPFAM" id="SSF47413">
    <property type="entry name" value="lambda repressor-like DNA-binding domains"/>
    <property type="match status" value="1"/>
</dbReference>
<dbReference type="InterPro" id="IPR001387">
    <property type="entry name" value="Cro/C1-type_HTH"/>
</dbReference>
<dbReference type="SMART" id="SM00530">
    <property type="entry name" value="HTH_XRE"/>
    <property type="match status" value="1"/>
</dbReference>
<evidence type="ECO:0000313" key="4">
    <source>
        <dbReference type="Proteomes" id="UP001372526"/>
    </source>
</evidence>
<dbReference type="CDD" id="cd00093">
    <property type="entry name" value="HTH_XRE"/>
    <property type="match status" value="1"/>
</dbReference>